<organism evidence="2 3">
    <name type="scientific">Periophthalmus magnuspinnatus</name>
    <dbReference type="NCBI Taxonomy" id="409849"/>
    <lineage>
        <taxon>Eukaryota</taxon>
        <taxon>Metazoa</taxon>
        <taxon>Chordata</taxon>
        <taxon>Craniata</taxon>
        <taxon>Vertebrata</taxon>
        <taxon>Euteleostomi</taxon>
        <taxon>Actinopterygii</taxon>
        <taxon>Neopterygii</taxon>
        <taxon>Teleostei</taxon>
        <taxon>Neoteleostei</taxon>
        <taxon>Acanthomorphata</taxon>
        <taxon>Gobiaria</taxon>
        <taxon>Gobiiformes</taxon>
        <taxon>Gobioidei</taxon>
        <taxon>Gobiidae</taxon>
        <taxon>Oxudercinae</taxon>
        <taxon>Periophthalmus</taxon>
    </lineage>
</organism>
<proteinExistence type="predicted"/>
<keyword evidence="3" id="KW-1185">Reference proteome</keyword>
<feature type="transmembrane region" description="Helical" evidence="1">
    <location>
        <begin position="25"/>
        <end position="45"/>
    </location>
</feature>
<name>A0A3B4AZP0_9GOBI</name>
<dbReference type="AlphaFoldDB" id="A0A3B4AZP0"/>
<dbReference type="Proteomes" id="UP000261520">
    <property type="component" value="Unplaced"/>
</dbReference>
<sequence>MADTTTSSGGNCVEQMKSYVRTQKGTILAAEILISFIIIICYAASAYAGISTLAICEMIFAIVFFVIFMMGLDKQFKLVNWMWSVSLDHHCDLYLRVECPSLATRGQGHWDTFIYKAVLGLLPPYICIKVK</sequence>
<accession>A0A3B4AZP0</accession>
<keyword evidence="1" id="KW-0812">Transmembrane</keyword>
<dbReference type="Ensembl" id="ENSPMGT00000024068.1">
    <property type="protein sequence ID" value="ENSPMGP00000022598.1"/>
    <property type="gene ID" value="ENSPMGG00000018288.1"/>
</dbReference>
<reference evidence="2" key="2">
    <citation type="submission" date="2025-09" db="UniProtKB">
        <authorList>
            <consortium name="Ensembl"/>
        </authorList>
    </citation>
    <scope>IDENTIFICATION</scope>
</reference>
<keyword evidence="1" id="KW-1133">Transmembrane helix</keyword>
<evidence type="ECO:0000313" key="3">
    <source>
        <dbReference type="Proteomes" id="UP000261520"/>
    </source>
</evidence>
<reference evidence="2" key="1">
    <citation type="submission" date="2025-08" db="UniProtKB">
        <authorList>
            <consortium name="Ensembl"/>
        </authorList>
    </citation>
    <scope>IDENTIFICATION</scope>
</reference>
<keyword evidence="1" id="KW-0472">Membrane</keyword>
<evidence type="ECO:0000256" key="1">
    <source>
        <dbReference type="SAM" id="Phobius"/>
    </source>
</evidence>
<protein>
    <submittedName>
        <fullName evidence="2">Uncharacterized protein</fullName>
    </submittedName>
</protein>
<evidence type="ECO:0000313" key="2">
    <source>
        <dbReference type="Ensembl" id="ENSPMGP00000022598.1"/>
    </source>
</evidence>
<feature type="transmembrane region" description="Helical" evidence="1">
    <location>
        <begin position="51"/>
        <end position="72"/>
    </location>
</feature>